<feature type="region of interest" description="Disordered" evidence="1">
    <location>
        <begin position="1"/>
        <end position="20"/>
    </location>
</feature>
<reference evidence="3" key="1">
    <citation type="journal article" date="2013" name="Ind. Biotechnol.">
        <title>Comparative genomics analysis of Trichoderma reesei strains.</title>
        <authorList>
            <person name="Koike H."/>
            <person name="Aerts A."/>
            <person name="LaButti K."/>
            <person name="Grigoriev I.V."/>
            <person name="Baker S.E."/>
        </authorList>
    </citation>
    <scope>NUCLEOTIDE SEQUENCE [LARGE SCALE GENOMIC DNA]</scope>
    <source>
        <strain evidence="3">ATCC 56765 / BCRC 32924 / NRRL 11460 / Rut C-30</strain>
    </source>
</reference>
<dbReference type="HOGENOM" id="CLU_2607734_0_0_1"/>
<evidence type="ECO:0000313" key="2">
    <source>
        <dbReference type="EMBL" id="ETS01059.1"/>
    </source>
</evidence>
<protein>
    <submittedName>
        <fullName evidence="2">Uncharacterized protein</fullName>
    </submittedName>
</protein>
<sequence>MAATEVQGSGVPRPRGVGVPQRVSRISSVLAETSQNKNGKCILAVVGMPTGASGTPRAGAGRNIESGILAPAYGYIHTS</sequence>
<dbReference type="EMBL" id="KI911149">
    <property type="protein sequence ID" value="ETS01059.1"/>
    <property type="molecule type" value="Genomic_DNA"/>
</dbReference>
<accession>A0A024S6V2</accession>
<proteinExistence type="predicted"/>
<name>A0A024S6V2_HYPJR</name>
<gene>
    <name evidence="2" type="ORF">M419DRAFT_9207</name>
</gene>
<evidence type="ECO:0000256" key="1">
    <source>
        <dbReference type="SAM" id="MobiDB-lite"/>
    </source>
</evidence>
<dbReference type="Proteomes" id="UP000024376">
    <property type="component" value="Unassembled WGS sequence"/>
</dbReference>
<evidence type="ECO:0000313" key="3">
    <source>
        <dbReference type="Proteomes" id="UP000024376"/>
    </source>
</evidence>
<organism evidence="2 3">
    <name type="scientific">Hypocrea jecorina (strain ATCC 56765 / BCRC 32924 / NRRL 11460 / Rut C-30)</name>
    <name type="common">Trichoderma reesei</name>
    <dbReference type="NCBI Taxonomy" id="1344414"/>
    <lineage>
        <taxon>Eukaryota</taxon>
        <taxon>Fungi</taxon>
        <taxon>Dikarya</taxon>
        <taxon>Ascomycota</taxon>
        <taxon>Pezizomycotina</taxon>
        <taxon>Sordariomycetes</taxon>
        <taxon>Hypocreomycetidae</taxon>
        <taxon>Hypocreales</taxon>
        <taxon>Hypocreaceae</taxon>
        <taxon>Trichoderma</taxon>
    </lineage>
</organism>
<dbReference type="KEGG" id="trr:M419DRAFT_9207"/>
<dbReference type="AlphaFoldDB" id="A0A024S6V2"/>